<sequence length="374" mass="42430">MFNGNGNGQQSIQNGAVLPKPPLRVLNRNAPAQHSPRKQHDELPREHSLLEKSLAETLEKAEAVHQAGSKQFTNLLRTEIRDLQVRLNASLEESNRLRALHDTAILQGTKLLQQAVDLNAELARERQKGKASSHGREFNFREWSMPERQAELDIQAEQHQSEKARLQARIKEVEVACQASTQRMTAAQQQVQEASRLLLLERQGRVDDKREFERSMAMARADGEAANENVRSRQQREITAQRSRIKQLETKLDKVLALGGGNDVEDAKAKRTRIITAWLHKNYVRHPDKSFRIAQRPFWNAFERYIRSLPPDQKEIISRPDPRELLLIASQALGATTIQTYSTGGGVVDQGQQYWMVGIQPRTDKDVVMSPPSG</sequence>
<proteinExistence type="predicted"/>
<evidence type="ECO:0000313" key="1">
    <source>
        <dbReference type="EMBL" id="KAJ9104664.1"/>
    </source>
</evidence>
<keyword evidence="2" id="KW-1185">Reference proteome</keyword>
<organism evidence="1 2">
    <name type="scientific">Naganishia friedmannii</name>
    <dbReference type="NCBI Taxonomy" id="89922"/>
    <lineage>
        <taxon>Eukaryota</taxon>
        <taxon>Fungi</taxon>
        <taxon>Dikarya</taxon>
        <taxon>Basidiomycota</taxon>
        <taxon>Agaricomycotina</taxon>
        <taxon>Tremellomycetes</taxon>
        <taxon>Filobasidiales</taxon>
        <taxon>Filobasidiaceae</taxon>
        <taxon>Naganishia</taxon>
    </lineage>
</organism>
<accession>A0ACC2VYV3</accession>
<dbReference type="Proteomes" id="UP001227268">
    <property type="component" value="Unassembled WGS sequence"/>
</dbReference>
<name>A0ACC2VYV3_9TREE</name>
<dbReference type="EMBL" id="JASBWT010000005">
    <property type="protein sequence ID" value="KAJ9104664.1"/>
    <property type="molecule type" value="Genomic_DNA"/>
</dbReference>
<reference evidence="1" key="1">
    <citation type="submission" date="2023-04" db="EMBL/GenBank/DDBJ databases">
        <title>Draft Genome sequencing of Naganishia species isolated from polar environments using Oxford Nanopore Technology.</title>
        <authorList>
            <person name="Leo P."/>
            <person name="Venkateswaran K."/>
        </authorList>
    </citation>
    <scope>NUCLEOTIDE SEQUENCE</scope>
    <source>
        <strain evidence="1">MNA-CCFEE 5423</strain>
    </source>
</reference>
<evidence type="ECO:0000313" key="2">
    <source>
        <dbReference type="Proteomes" id="UP001227268"/>
    </source>
</evidence>
<comment type="caution">
    <text evidence="1">The sequence shown here is derived from an EMBL/GenBank/DDBJ whole genome shotgun (WGS) entry which is preliminary data.</text>
</comment>
<gene>
    <name evidence="1" type="ORF">QFC21_002162</name>
</gene>
<protein>
    <submittedName>
        <fullName evidence="1">Uncharacterized protein</fullName>
    </submittedName>
</protein>